<dbReference type="AlphaFoldDB" id="F4KX42"/>
<feature type="signal peptide" evidence="1">
    <location>
        <begin position="1"/>
        <end position="25"/>
    </location>
</feature>
<dbReference type="eggNOG" id="COG2911">
    <property type="taxonomic scope" value="Bacteria"/>
</dbReference>
<dbReference type="KEGG" id="hhy:Halhy_0358"/>
<evidence type="ECO:0008006" key="4">
    <source>
        <dbReference type="Google" id="ProtNLM"/>
    </source>
</evidence>
<dbReference type="Proteomes" id="UP000008461">
    <property type="component" value="Chromosome"/>
</dbReference>
<protein>
    <recommendedName>
        <fullName evidence="4">Gliding motility-associated C-terminal domain-containing protein</fullName>
    </recommendedName>
</protein>
<dbReference type="OrthoDB" id="7794186at2"/>
<dbReference type="HOGENOM" id="CLU_500350_0_0_10"/>
<dbReference type="EMBL" id="CP002691">
    <property type="protein sequence ID" value="AEE48270.1"/>
    <property type="molecule type" value="Genomic_DNA"/>
</dbReference>
<keyword evidence="3" id="KW-1185">Reference proteome</keyword>
<feature type="chain" id="PRO_5003312246" description="Gliding motility-associated C-terminal domain-containing protein" evidence="1">
    <location>
        <begin position="26"/>
        <end position="544"/>
    </location>
</feature>
<organism evidence="2 3">
    <name type="scientific">Haliscomenobacter hydrossis (strain ATCC 27775 / DSM 1100 / LMG 10767 / O)</name>
    <dbReference type="NCBI Taxonomy" id="760192"/>
    <lineage>
        <taxon>Bacteria</taxon>
        <taxon>Pseudomonadati</taxon>
        <taxon>Bacteroidota</taxon>
        <taxon>Saprospiria</taxon>
        <taxon>Saprospirales</taxon>
        <taxon>Haliscomenobacteraceae</taxon>
        <taxon>Haliscomenobacter</taxon>
    </lineage>
</organism>
<dbReference type="InterPro" id="IPR026341">
    <property type="entry name" value="T9SS_type_B"/>
</dbReference>
<gene>
    <name evidence="2" type="ordered locus">Halhy_0358</name>
</gene>
<dbReference type="InterPro" id="IPR013783">
    <property type="entry name" value="Ig-like_fold"/>
</dbReference>
<keyword evidence="1" id="KW-0732">Signal</keyword>
<evidence type="ECO:0000256" key="1">
    <source>
        <dbReference type="SAM" id="SignalP"/>
    </source>
</evidence>
<accession>F4KX42</accession>
<dbReference type="STRING" id="760192.Halhy_0358"/>
<name>F4KX42_HALH1</name>
<dbReference type="Gene3D" id="2.60.40.10">
    <property type="entry name" value="Immunoglobulins"/>
    <property type="match status" value="1"/>
</dbReference>
<evidence type="ECO:0000313" key="2">
    <source>
        <dbReference type="EMBL" id="AEE48270.1"/>
    </source>
</evidence>
<proteinExistence type="predicted"/>
<sequence>MRRLPKYLVLLVFFTLQLAPFIIHAENSALDVHAQGTQADEICDNGRDDDGDGLVDLNDPDCACAIIQPKSLIPNPSFEAMNCCPQSQSQLNCADTWIQASEPTTDYLHTCGWMGWQNLPPPLPFPDGEAVVGFRNGRFNQMADPQWKEYAGACLLGPLKANTAYKFKFWVGFTDAVNSPATNIVFYGATDCASLPFGKGNTAHGCPLNGPGWVELGRVPISGNKEWLLKEINVTPKQNIHAMAIGPDCDVSATAINPYYFFDNLVLDEQRNFDYVISAKGYPCTDQFFLDIPVIEGYAYQWYQDGVALVGETKPTLRVKTGEGKYQVRISDEEGCKVTQAYNHLYPRSTNFVAAKICPGTAYNFNQQKLSSAGEYIDTVKTIHNCDSIVRLSLSIEDDLLDTVQARILEGEQFKVGTRLFGSPGEFLSTLKSAIGCDSTVLLHLDFYRIFFPSGFSPNDDGKNDRFGFYGGSELKRIVAFHVFDRWGGMVWSVKDVPPGDSSAFWDGTMRTQAAPEGLYTYVVTLLLEDGREHVRYGGVTLVR</sequence>
<evidence type="ECO:0000313" key="3">
    <source>
        <dbReference type="Proteomes" id="UP000008461"/>
    </source>
</evidence>
<reference evidence="2 3" key="1">
    <citation type="journal article" date="2011" name="Stand. Genomic Sci.">
        <title>Complete genome sequence of Haliscomenobacter hydrossis type strain (O).</title>
        <authorList>
            <consortium name="US DOE Joint Genome Institute (JGI-PGF)"/>
            <person name="Daligault H."/>
            <person name="Lapidus A."/>
            <person name="Zeytun A."/>
            <person name="Nolan M."/>
            <person name="Lucas S."/>
            <person name="Del Rio T.G."/>
            <person name="Tice H."/>
            <person name="Cheng J.F."/>
            <person name="Tapia R."/>
            <person name="Han C."/>
            <person name="Goodwin L."/>
            <person name="Pitluck S."/>
            <person name="Liolios K."/>
            <person name="Pagani I."/>
            <person name="Ivanova N."/>
            <person name="Huntemann M."/>
            <person name="Mavromatis K."/>
            <person name="Mikhailova N."/>
            <person name="Pati A."/>
            <person name="Chen A."/>
            <person name="Palaniappan K."/>
            <person name="Land M."/>
            <person name="Hauser L."/>
            <person name="Brambilla E.M."/>
            <person name="Rohde M."/>
            <person name="Verbarg S."/>
            <person name="Goker M."/>
            <person name="Bristow J."/>
            <person name="Eisen J.A."/>
            <person name="Markowitz V."/>
            <person name="Hugenholtz P."/>
            <person name="Kyrpides N.C."/>
            <person name="Klenk H.P."/>
            <person name="Woyke T."/>
        </authorList>
    </citation>
    <scope>NUCLEOTIDE SEQUENCE [LARGE SCALE GENOMIC DNA]</scope>
    <source>
        <strain evidence="3">ATCC 27775 / DSM 1100 / LMG 10767 / O</strain>
    </source>
</reference>
<dbReference type="NCBIfam" id="TIGR04131">
    <property type="entry name" value="Bac_Flav_CTERM"/>
    <property type="match status" value="1"/>
</dbReference>
<reference key="2">
    <citation type="submission" date="2011-04" db="EMBL/GenBank/DDBJ databases">
        <title>Complete sequence of chromosome of Haliscomenobacter hydrossis DSM 1100.</title>
        <authorList>
            <consortium name="US DOE Joint Genome Institute (JGI-PGF)"/>
            <person name="Lucas S."/>
            <person name="Han J."/>
            <person name="Lapidus A."/>
            <person name="Bruce D."/>
            <person name="Goodwin L."/>
            <person name="Pitluck S."/>
            <person name="Peters L."/>
            <person name="Kyrpides N."/>
            <person name="Mavromatis K."/>
            <person name="Ivanova N."/>
            <person name="Ovchinnikova G."/>
            <person name="Pagani I."/>
            <person name="Daligault H."/>
            <person name="Detter J.C."/>
            <person name="Han C."/>
            <person name="Land M."/>
            <person name="Hauser L."/>
            <person name="Markowitz V."/>
            <person name="Cheng J.-F."/>
            <person name="Hugenholtz P."/>
            <person name="Woyke T."/>
            <person name="Wu D."/>
            <person name="Verbarg S."/>
            <person name="Frueling A."/>
            <person name="Brambilla E."/>
            <person name="Klenk H.-P."/>
            <person name="Eisen J.A."/>
        </authorList>
    </citation>
    <scope>NUCLEOTIDE SEQUENCE</scope>
    <source>
        <strain>DSM 1100</strain>
    </source>
</reference>
<dbReference type="RefSeq" id="WP_013762834.1">
    <property type="nucleotide sequence ID" value="NC_015510.1"/>
</dbReference>
<dbReference type="Pfam" id="PF13585">
    <property type="entry name" value="CHU_C"/>
    <property type="match status" value="1"/>
</dbReference>